<reference evidence="5" key="3">
    <citation type="submission" date="2025-08" db="UniProtKB">
        <authorList>
            <consortium name="RefSeq"/>
        </authorList>
    </citation>
    <scope>IDENTIFICATION</scope>
    <source>
        <strain evidence="5">17A/GY</strain>
        <tissue evidence="5">Liver</tissue>
    </source>
</reference>
<evidence type="ECO:0000256" key="1">
    <source>
        <dbReference type="ARBA" id="ARBA00005472"/>
    </source>
</evidence>
<dbReference type="InterPro" id="IPR007062">
    <property type="entry name" value="PPI-2"/>
</dbReference>
<dbReference type="RefSeq" id="XP_016820338.1">
    <property type="nucleotide sequence ID" value="XM_016964849.3"/>
</dbReference>
<keyword evidence="4" id="KW-1185">Reference proteome</keyword>
<evidence type="ECO:0000256" key="2">
    <source>
        <dbReference type="ARBA" id="ARBA00023272"/>
    </source>
</evidence>
<dbReference type="Proteomes" id="UP001108280">
    <property type="component" value="Chromosome 7"/>
</dbReference>
<feature type="compositionally biased region" description="Basic and acidic residues" evidence="3">
    <location>
        <begin position="154"/>
        <end position="163"/>
    </location>
</feature>
<evidence type="ECO:0000313" key="4">
    <source>
        <dbReference type="Proteomes" id="UP001108280"/>
    </source>
</evidence>
<dbReference type="OrthoDB" id="551302at2759"/>
<dbReference type="GO" id="GO:0004864">
    <property type="term" value="F:protein phosphatase inhibitor activity"/>
    <property type="evidence" value="ECO:0007669"/>
    <property type="project" value="UniProtKB-KW"/>
</dbReference>
<sequence>MEKPESLASVSGLKAESPRGVPRPVPGGVRGIQTDTALPSGVALFRGSGPPLHSGGTVIRSPGPVRPSEGVVTPSSGPSPQLGEAAGSSLGSSKSPGTGTGVMRAPTPGPGEPKGYSSDSSPLSGSTFLHSQNSEERPRSILKNSSSILMKKTSSGEKKSQRWDEMNILATYHPADKDYGFMKADEPSTPYHRPQDEEDLSAGSSLKVTPESLAERFATMDNFLPKVLQYGDNKSSRTADNFAKTYSATYRNQFPSASDSTTREHLNLHRKEYYSKGRYLRSCSHTEIGEDIEDEEQDSESWERQPGGGRTDRTSSLLGAPALISCYFQVLQV</sequence>
<dbReference type="Gene3D" id="6.10.250.1050">
    <property type="match status" value="1"/>
</dbReference>
<dbReference type="AlphaFoldDB" id="A0A9J7GFD4"/>
<feature type="compositionally biased region" description="Low complexity" evidence="3">
    <location>
        <begin position="87"/>
        <end position="97"/>
    </location>
</feature>
<accession>A0A9J7GFD4</accession>
<proteinExistence type="inferred from homology"/>
<feature type="region of interest" description="Disordered" evidence="3">
    <location>
        <begin position="290"/>
        <end position="316"/>
    </location>
</feature>
<evidence type="ECO:0000256" key="3">
    <source>
        <dbReference type="SAM" id="MobiDB-lite"/>
    </source>
</evidence>
<dbReference type="Pfam" id="PF04979">
    <property type="entry name" value="IPP-2"/>
    <property type="match status" value="1"/>
</dbReference>
<evidence type="ECO:0000313" key="5">
    <source>
        <dbReference type="RefSeq" id="XP_027282778.1"/>
    </source>
</evidence>
<keyword evidence="2 5" id="KW-0650">Protein phosphatase inhibitor</keyword>
<name>A0A9J7GFD4_CRIGR</name>
<dbReference type="RefSeq" id="XP_027282778.1">
    <property type="nucleotide sequence ID" value="XM_027426977.2"/>
</dbReference>
<comment type="similarity">
    <text evidence="1">Belongs to the protein phosphatase inhibitor 2 family.</text>
</comment>
<reference evidence="4" key="1">
    <citation type="journal article" date="2018" name="Biotechnol. Bioeng.">
        <title>A reference genome of the Chinese hamster based on a hybrid assembly strategy.</title>
        <authorList>
            <person name="Rupp O."/>
            <person name="MacDonald M.L."/>
            <person name="Li S."/>
            <person name="Dhiman H."/>
            <person name="Polson S."/>
            <person name="Griep S."/>
            <person name="Heffner K."/>
            <person name="Hernandez I."/>
            <person name="Brinkrolf K."/>
            <person name="Jadhav V."/>
            <person name="Samoudi M."/>
            <person name="Hao H."/>
            <person name="Kingham B."/>
            <person name="Goesmann A."/>
            <person name="Betenbaugh M.J."/>
            <person name="Lewis N.E."/>
            <person name="Borth N."/>
            <person name="Lee K.H."/>
        </authorList>
    </citation>
    <scope>NUCLEOTIDE SEQUENCE [LARGE SCALE GENOMIC DNA]</scope>
    <source>
        <strain evidence="4">17A/GY</strain>
    </source>
</reference>
<reference evidence="4" key="2">
    <citation type="journal article" date="2020" name="Biotechnol. Bioeng.">
        <title>Chromosome-scale scaffolds for the Chinese hamster reference genome assembly to facilitate the study of the CHO epigenome.</title>
        <authorList>
            <person name="Hilliard W."/>
            <person name="MacDonald M."/>
            <person name="Lee K.H."/>
        </authorList>
    </citation>
    <scope>NUCLEOTIDE SEQUENCE [LARGE SCALE GENOMIC DNA]</scope>
    <source>
        <strain evidence="4">17A/GY</strain>
    </source>
</reference>
<feature type="region of interest" description="Disordered" evidence="3">
    <location>
        <begin position="1"/>
        <end position="163"/>
    </location>
</feature>
<dbReference type="GO" id="GO:0009966">
    <property type="term" value="P:regulation of signal transduction"/>
    <property type="evidence" value="ECO:0007669"/>
    <property type="project" value="InterPro"/>
</dbReference>
<organism evidence="4 5">
    <name type="scientific">Cricetulus griseus</name>
    <name type="common">Chinese hamster</name>
    <name type="synonym">Cricetulus barabensis griseus</name>
    <dbReference type="NCBI Taxonomy" id="10029"/>
    <lineage>
        <taxon>Eukaryota</taxon>
        <taxon>Metazoa</taxon>
        <taxon>Chordata</taxon>
        <taxon>Craniata</taxon>
        <taxon>Vertebrata</taxon>
        <taxon>Euteleostomi</taxon>
        <taxon>Mammalia</taxon>
        <taxon>Eutheria</taxon>
        <taxon>Euarchontoglires</taxon>
        <taxon>Glires</taxon>
        <taxon>Rodentia</taxon>
        <taxon>Myomorpha</taxon>
        <taxon>Muroidea</taxon>
        <taxon>Cricetidae</taxon>
        <taxon>Cricetinae</taxon>
        <taxon>Cricetulus</taxon>
    </lineage>
</organism>
<feature type="compositionally biased region" description="Low complexity" evidence="3">
    <location>
        <begin position="117"/>
        <end position="126"/>
    </location>
</feature>
<dbReference type="PANTHER" id="PTHR12398:SF8">
    <property type="entry name" value="RIKEN CDNA 2810408A11 GENE"/>
    <property type="match status" value="1"/>
</dbReference>
<dbReference type="PANTHER" id="PTHR12398">
    <property type="entry name" value="PROTEIN PHOSPHATASE INHIBITOR"/>
    <property type="match status" value="1"/>
</dbReference>
<protein>
    <submittedName>
        <fullName evidence="5">Protein phosphatase inhibitor 2 isoform X3</fullName>
    </submittedName>
</protein>
<feature type="compositionally biased region" description="Acidic residues" evidence="3">
    <location>
        <begin position="290"/>
        <end position="300"/>
    </location>
</feature>
<gene>
    <name evidence="5" type="primary">LOC100760837</name>
</gene>
<feature type="region of interest" description="Disordered" evidence="3">
    <location>
        <begin position="179"/>
        <end position="204"/>
    </location>
</feature>
<dbReference type="GeneID" id="100760837"/>